<dbReference type="InterPro" id="IPR015590">
    <property type="entry name" value="Aldehyde_DH_dom"/>
</dbReference>
<dbReference type="AlphaFoldDB" id="A0A7W9F0X4"/>
<dbReference type="Pfam" id="PF00171">
    <property type="entry name" value="Aldedh"/>
    <property type="match status" value="1"/>
</dbReference>
<dbReference type="FunFam" id="3.40.309.10:FF:000009">
    <property type="entry name" value="Aldehyde dehydrogenase A"/>
    <property type="match status" value="1"/>
</dbReference>
<comment type="similarity">
    <text evidence="1 4">Belongs to the aldehyde dehydrogenase family.</text>
</comment>
<protein>
    <submittedName>
        <fullName evidence="6">Acyl-CoA reductase-like NAD-dependent aldehyde dehydrogenase</fullName>
    </submittedName>
</protein>
<evidence type="ECO:0000313" key="7">
    <source>
        <dbReference type="Proteomes" id="UP000535415"/>
    </source>
</evidence>
<evidence type="ECO:0000256" key="2">
    <source>
        <dbReference type="ARBA" id="ARBA00023002"/>
    </source>
</evidence>
<feature type="domain" description="Aldehyde dehydrogenase" evidence="5">
    <location>
        <begin position="2"/>
        <end position="451"/>
    </location>
</feature>
<evidence type="ECO:0000259" key="5">
    <source>
        <dbReference type="Pfam" id="PF00171"/>
    </source>
</evidence>
<dbReference type="InterPro" id="IPR016161">
    <property type="entry name" value="Ald_DH/histidinol_DH"/>
</dbReference>
<sequence length="457" mass="48683">MTITCISPIDGSVYATRETLSHDAAVDAAARAKTAQIAWAARPLAERIALVQAGVAAVGAMNDEIVPEIAWQMGRPIRYGGEFGGFNERASYMAEIAQDALAPIVVEDSDAFKRVIKRVPHGVVLVVAPWNYPYMTAINTVAPALIAGNAVMLKHASQTLLVGERLAQAFHSVGIPDNVFQNVFLDHKTTADLIAQRTFGFVNFTGSVGGGKAMEAAASGTFTGIGLELGGKDPGYVMEDANLDAAVDTLIDGAMFNSGQCCCGIERIYVHESLFDAFVEKAVAIVNGYKLGNPLEPETTLGPMAHVRFADEVRSQAAEAIAAGAKAHIDAANFPEDGGAYLMPQILTNVTHDMRVMREESFGPVVGIMPVKDDAEAIALMNDSNFGLTASLWTQDADRAEAIADQIETGTVFMNRADYLDPGLCWTGCKDTGRGGGLSVIGYHNLTRPKSYHLKKA</sequence>
<dbReference type="Proteomes" id="UP000535415">
    <property type="component" value="Unassembled WGS sequence"/>
</dbReference>
<evidence type="ECO:0000256" key="1">
    <source>
        <dbReference type="ARBA" id="ARBA00009986"/>
    </source>
</evidence>
<dbReference type="SUPFAM" id="SSF53720">
    <property type="entry name" value="ALDH-like"/>
    <property type="match status" value="1"/>
</dbReference>
<dbReference type="PROSITE" id="PS00687">
    <property type="entry name" value="ALDEHYDE_DEHYDR_GLU"/>
    <property type="match status" value="1"/>
</dbReference>
<dbReference type="InterPro" id="IPR029510">
    <property type="entry name" value="Ald_DH_CS_GLU"/>
</dbReference>
<organism evidence="6 7">
    <name type="scientific">Yoonia ponticola</name>
    <dbReference type="NCBI Taxonomy" id="1524255"/>
    <lineage>
        <taxon>Bacteria</taxon>
        <taxon>Pseudomonadati</taxon>
        <taxon>Pseudomonadota</taxon>
        <taxon>Alphaproteobacteria</taxon>
        <taxon>Rhodobacterales</taxon>
        <taxon>Paracoccaceae</taxon>
        <taxon>Yoonia</taxon>
    </lineage>
</organism>
<accession>A0A7W9F0X4</accession>
<keyword evidence="7" id="KW-1185">Reference proteome</keyword>
<keyword evidence="2 4" id="KW-0560">Oxidoreductase</keyword>
<gene>
    <name evidence="6" type="ORF">FHS72_003360</name>
</gene>
<evidence type="ECO:0000256" key="4">
    <source>
        <dbReference type="RuleBase" id="RU003345"/>
    </source>
</evidence>
<proteinExistence type="inferred from homology"/>
<dbReference type="Gene3D" id="3.40.309.10">
    <property type="entry name" value="Aldehyde Dehydrogenase, Chain A, domain 2"/>
    <property type="match status" value="1"/>
</dbReference>
<dbReference type="EMBL" id="JACIJM010000013">
    <property type="protein sequence ID" value="MBB5723715.1"/>
    <property type="molecule type" value="Genomic_DNA"/>
</dbReference>
<comment type="caution">
    <text evidence="6">The sequence shown here is derived from an EMBL/GenBank/DDBJ whole genome shotgun (WGS) entry which is preliminary data.</text>
</comment>
<evidence type="ECO:0000313" key="6">
    <source>
        <dbReference type="EMBL" id="MBB5723715.1"/>
    </source>
</evidence>
<dbReference type="InterPro" id="IPR016162">
    <property type="entry name" value="Ald_DH_N"/>
</dbReference>
<dbReference type="RefSeq" id="WP_183530851.1">
    <property type="nucleotide sequence ID" value="NZ_JACIJM010000013.1"/>
</dbReference>
<dbReference type="InterPro" id="IPR016163">
    <property type="entry name" value="Ald_DH_C"/>
</dbReference>
<evidence type="ECO:0000256" key="3">
    <source>
        <dbReference type="PROSITE-ProRule" id="PRU10007"/>
    </source>
</evidence>
<dbReference type="PANTHER" id="PTHR11699">
    <property type="entry name" value="ALDEHYDE DEHYDROGENASE-RELATED"/>
    <property type="match status" value="1"/>
</dbReference>
<feature type="active site" evidence="3">
    <location>
        <position position="228"/>
    </location>
</feature>
<dbReference type="GO" id="GO:0016620">
    <property type="term" value="F:oxidoreductase activity, acting on the aldehyde or oxo group of donors, NAD or NADP as acceptor"/>
    <property type="evidence" value="ECO:0007669"/>
    <property type="project" value="InterPro"/>
</dbReference>
<reference evidence="6 7" key="1">
    <citation type="submission" date="2020-08" db="EMBL/GenBank/DDBJ databases">
        <title>Genomic Encyclopedia of Type Strains, Phase IV (KMG-IV): sequencing the most valuable type-strain genomes for metagenomic binning, comparative biology and taxonomic classification.</title>
        <authorList>
            <person name="Goeker M."/>
        </authorList>
    </citation>
    <scope>NUCLEOTIDE SEQUENCE [LARGE SCALE GENOMIC DNA]</scope>
    <source>
        <strain evidence="6 7">DSM 101064</strain>
    </source>
</reference>
<dbReference type="Gene3D" id="3.40.605.10">
    <property type="entry name" value="Aldehyde Dehydrogenase, Chain A, domain 1"/>
    <property type="match status" value="1"/>
</dbReference>
<dbReference type="CDD" id="cd07102">
    <property type="entry name" value="ALDH_EDX86601"/>
    <property type="match status" value="1"/>
</dbReference>
<name>A0A7W9F0X4_9RHOB</name>